<evidence type="ECO:0000256" key="2">
    <source>
        <dbReference type="SAM" id="SignalP"/>
    </source>
</evidence>
<reference evidence="3 4" key="1">
    <citation type="submission" date="2023-03" db="EMBL/GenBank/DDBJ databases">
        <title>Isolation and description of six Streptomyces strains from soil environments, able to metabolize different microbial glucans.</title>
        <authorList>
            <person name="Widen T."/>
            <person name="Larsbrink J."/>
        </authorList>
    </citation>
    <scope>NUCLEOTIDE SEQUENCE [LARGE SCALE GENOMIC DNA]</scope>
    <source>
        <strain evidence="3 4">Mut2</strain>
    </source>
</reference>
<feature type="region of interest" description="Disordered" evidence="1">
    <location>
        <begin position="26"/>
        <end position="112"/>
    </location>
</feature>
<feature type="signal peptide" evidence="2">
    <location>
        <begin position="1"/>
        <end position="28"/>
    </location>
</feature>
<proteinExistence type="predicted"/>
<feature type="compositionally biased region" description="Low complexity" evidence="1">
    <location>
        <begin position="26"/>
        <end position="52"/>
    </location>
</feature>
<sequence>MTARSTVLTAAITAAAALTATGSTFTSAATNEPPQAAPVVQKAAAPAPAPAEAPKDRGDAGRSNEGGSDNEGRGGNDEGRGNQGRGNDEGRGGGERGGDQDRGHGGRDDDEGRIHLNERTYSAFPGGCVSVASGLGSTSFNIFNDSRRTVEVFSGATCDNGAPVATVGPHGSTEGVFPNRVEGGVFVSNGVGGSFRVIENDHYDY</sequence>
<dbReference type="EMBL" id="CP120992">
    <property type="protein sequence ID" value="WLQ44425.1"/>
    <property type="molecule type" value="Genomic_DNA"/>
</dbReference>
<evidence type="ECO:0000313" key="3">
    <source>
        <dbReference type="EMBL" id="WLQ44425.1"/>
    </source>
</evidence>
<feature type="compositionally biased region" description="Basic and acidic residues" evidence="1">
    <location>
        <begin position="70"/>
        <end position="112"/>
    </location>
</feature>
<evidence type="ECO:0000313" key="4">
    <source>
        <dbReference type="Proteomes" id="UP001229952"/>
    </source>
</evidence>
<feature type="chain" id="PRO_5046251798" evidence="2">
    <location>
        <begin position="29"/>
        <end position="205"/>
    </location>
</feature>
<evidence type="ECO:0000256" key="1">
    <source>
        <dbReference type="SAM" id="MobiDB-lite"/>
    </source>
</evidence>
<dbReference type="RefSeq" id="WP_306091721.1">
    <property type="nucleotide sequence ID" value="NZ_CP120992.1"/>
</dbReference>
<keyword evidence="2" id="KW-0732">Signal</keyword>
<organism evidence="3 4">
    <name type="scientific">Streptomyces laculatispora</name>
    <dbReference type="NCBI Taxonomy" id="887464"/>
    <lineage>
        <taxon>Bacteria</taxon>
        <taxon>Bacillati</taxon>
        <taxon>Actinomycetota</taxon>
        <taxon>Actinomycetes</taxon>
        <taxon>Kitasatosporales</taxon>
        <taxon>Streptomycetaceae</taxon>
        <taxon>Streptomyces</taxon>
    </lineage>
</organism>
<keyword evidence="4" id="KW-1185">Reference proteome</keyword>
<name>A0ABY9ICB4_9ACTN</name>
<dbReference type="Proteomes" id="UP001229952">
    <property type="component" value="Chromosome"/>
</dbReference>
<feature type="compositionally biased region" description="Basic and acidic residues" evidence="1">
    <location>
        <begin position="53"/>
        <end position="62"/>
    </location>
</feature>
<protein>
    <submittedName>
        <fullName evidence="3">Uncharacterized protein</fullName>
    </submittedName>
</protein>
<gene>
    <name evidence="3" type="ORF">P8A22_33660</name>
</gene>
<accession>A0ABY9ICB4</accession>